<dbReference type="EMBL" id="KZ345293">
    <property type="protein sequence ID" value="PIO74374.1"/>
    <property type="molecule type" value="Genomic_DNA"/>
</dbReference>
<dbReference type="InterPro" id="IPR014352">
    <property type="entry name" value="FERM/acyl-CoA-bd_prot_sf"/>
</dbReference>
<evidence type="ECO:0000259" key="3">
    <source>
        <dbReference type="PROSITE" id="PS51228"/>
    </source>
</evidence>
<feature type="domain" description="ACB" evidence="3">
    <location>
        <begin position="1"/>
        <end position="77"/>
    </location>
</feature>
<evidence type="ECO:0000313" key="5">
    <source>
        <dbReference type="Proteomes" id="UP000230423"/>
    </source>
</evidence>
<dbReference type="PANTHER" id="PTHR23310:SF127">
    <property type="entry name" value="ACB DOMAIN-CONTAINING PROTEIN"/>
    <property type="match status" value="1"/>
</dbReference>
<evidence type="ECO:0000313" key="4">
    <source>
        <dbReference type="EMBL" id="PIO74374.1"/>
    </source>
</evidence>
<accession>A0A2G9UVW1</accession>
<protein>
    <submittedName>
        <fullName evidence="4">Acyl CoA binding protein</fullName>
    </submittedName>
</protein>
<dbReference type="Pfam" id="PF00887">
    <property type="entry name" value="ACBP"/>
    <property type="match status" value="1"/>
</dbReference>
<dbReference type="GO" id="GO:0005737">
    <property type="term" value="C:cytoplasm"/>
    <property type="evidence" value="ECO:0007669"/>
    <property type="project" value="TreeGrafter"/>
</dbReference>
<feature type="region of interest" description="Disordered" evidence="2">
    <location>
        <begin position="109"/>
        <end position="145"/>
    </location>
</feature>
<dbReference type="Gene3D" id="1.20.80.10">
    <property type="match status" value="1"/>
</dbReference>
<dbReference type="InterPro" id="IPR035984">
    <property type="entry name" value="Acyl-CoA-binding_sf"/>
</dbReference>
<dbReference type="InterPro" id="IPR022408">
    <property type="entry name" value="Acyl-CoA-binding_prot_CS"/>
</dbReference>
<evidence type="ECO:0000256" key="1">
    <source>
        <dbReference type="ARBA" id="ARBA00023121"/>
    </source>
</evidence>
<dbReference type="PANTHER" id="PTHR23310">
    <property type="entry name" value="ACYL-COA-BINDING PROTEIN, ACBP"/>
    <property type="match status" value="1"/>
</dbReference>
<reference evidence="4 5" key="1">
    <citation type="submission" date="2015-09" db="EMBL/GenBank/DDBJ databases">
        <title>Draft genome of the parasitic nematode Teladorsagia circumcincta isolate WARC Sus (inbred).</title>
        <authorList>
            <person name="Mitreva M."/>
        </authorList>
    </citation>
    <scope>NUCLEOTIDE SEQUENCE [LARGE SCALE GENOMIC DNA]</scope>
    <source>
        <strain evidence="4 5">S</strain>
    </source>
</reference>
<dbReference type="GO" id="GO:0000062">
    <property type="term" value="F:fatty-acyl-CoA binding"/>
    <property type="evidence" value="ECO:0007669"/>
    <property type="project" value="InterPro"/>
</dbReference>
<proteinExistence type="predicted"/>
<keyword evidence="5" id="KW-1185">Reference proteome</keyword>
<dbReference type="PROSITE" id="PS00880">
    <property type="entry name" value="ACB_1"/>
    <property type="match status" value="1"/>
</dbReference>
<dbReference type="InterPro" id="IPR000582">
    <property type="entry name" value="Acyl-CoA-binding_protein"/>
</dbReference>
<dbReference type="Proteomes" id="UP000230423">
    <property type="component" value="Unassembled WGS sequence"/>
</dbReference>
<sequence>MYEELGPVTTSTDEKLAFYSFYKQATVGPCNTPKPSFWNVVEKFKWDAWNNLGQMDANEAKAAYVLRLLKKIKDVNKEYDTGDWMQGDLFDRLLPKFALIGLYPHDRQLRPRNSSEDDDASGVSVAVEPPVKRPETIGEEELLSDGSFEHSTSDVEYLDAVDEKRGSRCNLFYHCY</sequence>
<dbReference type="PROSITE" id="PS51228">
    <property type="entry name" value="ACB_2"/>
    <property type="match status" value="1"/>
</dbReference>
<dbReference type="OrthoDB" id="71307at2759"/>
<dbReference type="AlphaFoldDB" id="A0A2G9UVW1"/>
<evidence type="ECO:0000256" key="2">
    <source>
        <dbReference type="SAM" id="MobiDB-lite"/>
    </source>
</evidence>
<gene>
    <name evidence="4" type="ORF">TELCIR_03625</name>
</gene>
<keyword evidence="1" id="KW-0446">Lipid-binding</keyword>
<organism evidence="4 5">
    <name type="scientific">Teladorsagia circumcincta</name>
    <name type="common">Brown stomach worm</name>
    <name type="synonym">Ostertagia circumcincta</name>
    <dbReference type="NCBI Taxonomy" id="45464"/>
    <lineage>
        <taxon>Eukaryota</taxon>
        <taxon>Metazoa</taxon>
        <taxon>Ecdysozoa</taxon>
        <taxon>Nematoda</taxon>
        <taxon>Chromadorea</taxon>
        <taxon>Rhabditida</taxon>
        <taxon>Rhabditina</taxon>
        <taxon>Rhabditomorpha</taxon>
        <taxon>Strongyloidea</taxon>
        <taxon>Trichostrongylidae</taxon>
        <taxon>Teladorsagia</taxon>
    </lineage>
</organism>
<dbReference type="GO" id="GO:0006631">
    <property type="term" value="P:fatty acid metabolic process"/>
    <property type="evidence" value="ECO:0007669"/>
    <property type="project" value="TreeGrafter"/>
</dbReference>
<dbReference type="PRINTS" id="PR00689">
    <property type="entry name" value="ACOABINDINGP"/>
</dbReference>
<dbReference type="SUPFAM" id="SSF47027">
    <property type="entry name" value="Acyl-CoA binding protein"/>
    <property type="match status" value="1"/>
</dbReference>
<name>A0A2G9UVW1_TELCI</name>